<name>A0A0A9D0S8_ARUDO</name>
<dbReference type="EMBL" id="GBRH01215726">
    <property type="protein sequence ID" value="JAD82169.1"/>
    <property type="molecule type" value="Transcribed_RNA"/>
</dbReference>
<reference evidence="1" key="1">
    <citation type="submission" date="2014-09" db="EMBL/GenBank/DDBJ databases">
        <authorList>
            <person name="Magalhaes I.L.F."/>
            <person name="Oliveira U."/>
            <person name="Santos F.R."/>
            <person name="Vidigal T.H.D.A."/>
            <person name="Brescovit A.D."/>
            <person name="Santos A.J."/>
        </authorList>
    </citation>
    <scope>NUCLEOTIDE SEQUENCE</scope>
    <source>
        <tissue evidence="1">Shoot tissue taken approximately 20 cm above the soil surface</tissue>
    </source>
</reference>
<reference evidence="1" key="2">
    <citation type="journal article" date="2015" name="Data Brief">
        <title>Shoot transcriptome of the giant reed, Arundo donax.</title>
        <authorList>
            <person name="Barrero R.A."/>
            <person name="Guerrero F.D."/>
            <person name="Moolhuijzen P."/>
            <person name="Goolsby J.A."/>
            <person name="Tidwell J."/>
            <person name="Bellgard S.E."/>
            <person name="Bellgard M.I."/>
        </authorList>
    </citation>
    <scope>NUCLEOTIDE SEQUENCE</scope>
    <source>
        <tissue evidence="1">Shoot tissue taken approximately 20 cm above the soil surface</tissue>
    </source>
</reference>
<proteinExistence type="predicted"/>
<organism evidence="1">
    <name type="scientific">Arundo donax</name>
    <name type="common">Giant reed</name>
    <name type="synonym">Donax arundinaceus</name>
    <dbReference type="NCBI Taxonomy" id="35708"/>
    <lineage>
        <taxon>Eukaryota</taxon>
        <taxon>Viridiplantae</taxon>
        <taxon>Streptophyta</taxon>
        <taxon>Embryophyta</taxon>
        <taxon>Tracheophyta</taxon>
        <taxon>Spermatophyta</taxon>
        <taxon>Magnoliopsida</taxon>
        <taxon>Liliopsida</taxon>
        <taxon>Poales</taxon>
        <taxon>Poaceae</taxon>
        <taxon>PACMAD clade</taxon>
        <taxon>Arundinoideae</taxon>
        <taxon>Arundineae</taxon>
        <taxon>Arundo</taxon>
    </lineage>
</organism>
<dbReference type="AlphaFoldDB" id="A0A0A9D0S8"/>
<sequence>MHVGSSSLPIKFGLLLGDIGLDLIIPLIHSSSRHLLSVMKSLSISPFK</sequence>
<accession>A0A0A9D0S8</accession>
<protein>
    <submittedName>
        <fullName evidence="1">Transcription factor, putative</fullName>
    </submittedName>
</protein>
<evidence type="ECO:0000313" key="1">
    <source>
        <dbReference type="EMBL" id="JAD82169.1"/>
    </source>
</evidence>